<protein>
    <submittedName>
        <fullName evidence="2">Uncharacterized protein</fullName>
    </submittedName>
</protein>
<accession>A0A5B0NMK2</accession>
<reference evidence="2 3" key="1">
    <citation type="submission" date="2019-05" db="EMBL/GenBank/DDBJ databases">
        <title>Emergence of the Ug99 lineage of the wheat stem rust pathogen through somatic hybridization.</title>
        <authorList>
            <person name="Li F."/>
            <person name="Upadhyaya N.M."/>
            <person name="Sperschneider J."/>
            <person name="Matny O."/>
            <person name="Nguyen-Phuc H."/>
            <person name="Mago R."/>
            <person name="Raley C."/>
            <person name="Miller M.E."/>
            <person name="Silverstein K.A.T."/>
            <person name="Henningsen E."/>
            <person name="Hirsch C.D."/>
            <person name="Visser B."/>
            <person name="Pretorius Z.A."/>
            <person name="Steffenson B.J."/>
            <person name="Schwessinger B."/>
            <person name="Dodds P.N."/>
            <person name="Figueroa M."/>
        </authorList>
    </citation>
    <scope>NUCLEOTIDE SEQUENCE [LARGE SCALE GENOMIC DNA]</scope>
    <source>
        <strain evidence="2 3">Ug99</strain>
    </source>
</reference>
<organism evidence="2 3">
    <name type="scientific">Puccinia graminis f. sp. tritici</name>
    <dbReference type="NCBI Taxonomy" id="56615"/>
    <lineage>
        <taxon>Eukaryota</taxon>
        <taxon>Fungi</taxon>
        <taxon>Dikarya</taxon>
        <taxon>Basidiomycota</taxon>
        <taxon>Pucciniomycotina</taxon>
        <taxon>Pucciniomycetes</taxon>
        <taxon>Pucciniales</taxon>
        <taxon>Pucciniaceae</taxon>
        <taxon>Puccinia</taxon>
    </lineage>
</organism>
<feature type="region of interest" description="Disordered" evidence="1">
    <location>
        <begin position="1"/>
        <end position="67"/>
    </location>
</feature>
<name>A0A5B0NMK2_PUCGR</name>
<evidence type="ECO:0000313" key="3">
    <source>
        <dbReference type="Proteomes" id="UP000325313"/>
    </source>
</evidence>
<sequence>MLDPLLKQLATPPPQQSQSVPEDVLQTKSKRPRASPTKESEPKNEERPKNPHWSRAGPGASGYPLTFSAKSDIRIRWQVSAGTGGYPRRYPRISAP</sequence>
<proteinExistence type="predicted"/>
<evidence type="ECO:0000313" key="2">
    <source>
        <dbReference type="EMBL" id="KAA1090023.1"/>
    </source>
</evidence>
<evidence type="ECO:0000256" key="1">
    <source>
        <dbReference type="SAM" id="MobiDB-lite"/>
    </source>
</evidence>
<feature type="compositionally biased region" description="Basic and acidic residues" evidence="1">
    <location>
        <begin position="36"/>
        <end position="49"/>
    </location>
</feature>
<dbReference type="AlphaFoldDB" id="A0A5B0NMK2"/>
<dbReference type="Proteomes" id="UP000325313">
    <property type="component" value="Unassembled WGS sequence"/>
</dbReference>
<dbReference type="EMBL" id="VDEP01000404">
    <property type="protein sequence ID" value="KAA1090023.1"/>
    <property type="molecule type" value="Genomic_DNA"/>
</dbReference>
<comment type="caution">
    <text evidence="2">The sequence shown here is derived from an EMBL/GenBank/DDBJ whole genome shotgun (WGS) entry which is preliminary data.</text>
</comment>
<gene>
    <name evidence="2" type="ORF">PGTUg99_033993</name>
</gene>